<evidence type="ECO:0000256" key="1">
    <source>
        <dbReference type="SAM" id="Phobius"/>
    </source>
</evidence>
<organism evidence="2 3">
    <name type="scientific">Marinobacter xestospongiae</name>
    <dbReference type="NCBI Taxonomy" id="994319"/>
    <lineage>
        <taxon>Bacteria</taxon>
        <taxon>Pseudomonadati</taxon>
        <taxon>Pseudomonadota</taxon>
        <taxon>Gammaproteobacteria</taxon>
        <taxon>Pseudomonadales</taxon>
        <taxon>Marinobacteraceae</taxon>
        <taxon>Marinobacter</taxon>
    </lineage>
</organism>
<feature type="transmembrane region" description="Helical" evidence="1">
    <location>
        <begin position="264"/>
        <end position="283"/>
    </location>
</feature>
<feature type="transmembrane region" description="Helical" evidence="1">
    <location>
        <begin position="352"/>
        <end position="371"/>
    </location>
</feature>
<keyword evidence="1" id="KW-1133">Transmembrane helix</keyword>
<reference evidence="2 3" key="1">
    <citation type="submission" date="2023-10" db="EMBL/GenBank/DDBJ databases">
        <title>Characteristics and mechanism of a salt-tolerant marine origin heterotrophic nitrifying- aerobic denitrifying bacteria Marinobacter xestospongiae HN1.</title>
        <authorList>
            <person name="Qi R."/>
        </authorList>
    </citation>
    <scope>NUCLEOTIDE SEQUENCE [LARGE SCALE GENOMIC DNA]</scope>
    <source>
        <strain evidence="2 3">HN1</strain>
    </source>
</reference>
<dbReference type="RefSeq" id="WP_316975472.1">
    <property type="nucleotide sequence ID" value="NZ_JAWIIJ010000028.1"/>
</dbReference>
<feature type="transmembrane region" description="Helical" evidence="1">
    <location>
        <begin position="327"/>
        <end position="346"/>
    </location>
</feature>
<sequence>MSYIIDRLVQRLIVERFWTIVTDVDEVSQLPNEEALLDQLEAETDEQAQDELLIQYLESLTRHANSAPLIGGPLPDFDDVAEVDGSPINVISTAPALRTLKPYCSRIAIKVSSMAIKVALFIDGPISKELTREKLIATGKAFREDFEQALEAEEQDISEASGSKSKPKAKKKKLLPVAIVFELIQVGSHIDTPQTRAALRALRCRVSRKDRVFISGAILDSTTKQVWTTRGIFGYLRRRNLRYELENCDQKPSEIREAIKSSTINWNTVLLSIVIAVIATGLNHFSQLTGDLSPLILYLGDVLIPMVVILFAVSFERLQIHSARQTKYFLIGYFGIYIGTISWMVWPLSVGLGIYMLKVTLFVSFVSMLASTMMELE</sequence>
<keyword evidence="1" id="KW-0812">Transmembrane</keyword>
<evidence type="ECO:0000313" key="3">
    <source>
        <dbReference type="Proteomes" id="UP001269819"/>
    </source>
</evidence>
<name>A0ABU3W3R4_9GAMM</name>
<dbReference type="Proteomes" id="UP001269819">
    <property type="component" value="Unassembled WGS sequence"/>
</dbReference>
<accession>A0ABU3W3R4</accession>
<evidence type="ECO:0000313" key="2">
    <source>
        <dbReference type="EMBL" id="MDV2081187.1"/>
    </source>
</evidence>
<keyword evidence="3" id="KW-1185">Reference proteome</keyword>
<dbReference type="EMBL" id="JAWIIJ010000028">
    <property type="protein sequence ID" value="MDV2081187.1"/>
    <property type="molecule type" value="Genomic_DNA"/>
</dbReference>
<keyword evidence="1" id="KW-0472">Membrane</keyword>
<comment type="caution">
    <text evidence="2">The sequence shown here is derived from an EMBL/GenBank/DDBJ whole genome shotgun (WGS) entry which is preliminary data.</text>
</comment>
<protein>
    <submittedName>
        <fullName evidence="2">Uncharacterized protein</fullName>
    </submittedName>
</protein>
<proteinExistence type="predicted"/>
<feature type="transmembrane region" description="Helical" evidence="1">
    <location>
        <begin position="295"/>
        <end position="315"/>
    </location>
</feature>
<gene>
    <name evidence="2" type="ORF">RYS15_21045</name>
</gene>